<evidence type="ECO:0000313" key="4">
    <source>
        <dbReference type="Proteomes" id="UP000198398"/>
    </source>
</evidence>
<keyword evidence="4" id="KW-1185">Reference proteome</keyword>
<dbReference type="EMBL" id="CP022316">
    <property type="protein sequence ID" value="ASK65282.1"/>
    <property type="molecule type" value="Genomic_DNA"/>
</dbReference>
<feature type="compositionally biased region" description="Low complexity" evidence="1">
    <location>
        <begin position="1"/>
        <end position="13"/>
    </location>
</feature>
<name>A0A220UBJ9_9MICO</name>
<dbReference type="Proteomes" id="UP000198398">
    <property type="component" value="Chromosome"/>
</dbReference>
<feature type="compositionally biased region" description="Low complexity" evidence="1">
    <location>
        <begin position="25"/>
        <end position="47"/>
    </location>
</feature>
<dbReference type="InterPro" id="IPR041657">
    <property type="entry name" value="HTH_17"/>
</dbReference>
<organism evidence="3 4">
    <name type="scientific">Brachybacterium avium</name>
    <dbReference type="NCBI Taxonomy" id="2017485"/>
    <lineage>
        <taxon>Bacteria</taxon>
        <taxon>Bacillati</taxon>
        <taxon>Actinomycetota</taxon>
        <taxon>Actinomycetes</taxon>
        <taxon>Micrococcales</taxon>
        <taxon>Dermabacteraceae</taxon>
        <taxon>Brachybacterium</taxon>
    </lineage>
</organism>
<dbReference type="Pfam" id="PF12728">
    <property type="entry name" value="HTH_17"/>
    <property type="match status" value="1"/>
</dbReference>
<dbReference type="GO" id="GO:0003677">
    <property type="term" value="F:DNA binding"/>
    <property type="evidence" value="ECO:0007669"/>
    <property type="project" value="InterPro"/>
</dbReference>
<dbReference type="KEGG" id="brv:CFK39_04915"/>
<dbReference type="InterPro" id="IPR010093">
    <property type="entry name" value="SinI_DNA-bd"/>
</dbReference>
<feature type="region of interest" description="Disordered" evidence="1">
    <location>
        <begin position="1"/>
        <end position="75"/>
    </location>
</feature>
<protein>
    <recommendedName>
        <fullName evidence="2">Helix-turn-helix domain-containing protein</fullName>
    </recommendedName>
</protein>
<dbReference type="AlphaFoldDB" id="A0A220UBJ9"/>
<gene>
    <name evidence="3" type="ORF">CFK39_04915</name>
</gene>
<dbReference type="NCBIfam" id="TIGR01764">
    <property type="entry name" value="excise"/>
    <property type="match status" value="1"/>
</dbReference>
<evidence type="ECO:0000259" key="2">
    <source>
        <dbReference type="Pfam" id="PF12728"/>
    </source>
</evidence>
<sequence length="141" mass="15174">MHGASTTTTASSTRHTQTMRRRTIRSTPPSTSSCSTSSASSDRAGSPPVMPNSPAPPLTQHASGRTPDVLHANPTRKERVMDKLCFTAEEVADRLSVSKTRVYDLMRCGELPSVKLGRSRLIKAADLLAYVENLEPAPVVA</sequence>
<evidence type="ECO:0000256" key="1">
    <source>
        <dbReference type="SAM" id="MobiDB-lite"/>
    </source>
</evidence>
<evidence type="ECO:0000313" key="3">
    <source>
        <dbReference type="EMBL" id="ASK65282.1"/>
    </source>
</evidence>
<feature type="compositionally biased region" description="Pro residues" evidence="1">
    <location>
        <begin position="48"/>
        <end position="57"/>
    </location>
</feature>
<reference evidence="4" key="1">
    <citation type="submission" date="2017-07" db="EMBL/GenBank/DDBJ databases">
        <title>Brachybacterium sp. VR2415.</title>
        <authorList>
            <person name="Tak E.J."/>
            <person name="Bae J.-W."/>
        </authorList>
    </citation>
    <scope>NUCLEOTIDE SEQUENCE [LARGE SCALE GENOMIC DNA]</scope>
    <source>
        <strain evidence="4">VR2415</strain>
    </source>
</reference>
<proteinExistence type="predicted"/>
<accession>A0A220UBJ9</accession>
<feature type="domain" description="Helix-turn-helix" evidence="2">
    <location>
        <begin position="86"/>
        <end position="133"/>
    </location>
</feature>